<name>A0A9X5H9Q6_9ACTN</name>
<organism evidence="2 3">
    <name type="scientific">Actinospica acidiphila</name>
    <dbReference type="NCBI Taxonomy" id="304899"/>
    <lineage>
        <taxon>Bacteria</taxon>
        <taxon>Bacillati</taxon>
        <taxon>Actinomycetota</taxon>
        <taxon>Actinomycetes</taxon>
        <taxon>Catenulisporales</taxon>
        <taxon>Actinospicaceae</taxon>
        <taxon>Actinospica</taxon>
    </lineage>
</organism>
<evidence type="ECO:0000259" key="1">
    <source>
        <dbReference type="Pfam" id="PF04149"/>
    </source>
</evidence>
<gene>
    <name evidence="2" type="ORF">G3I18_01350</name>
</gene>
<keyword evidence="3" id="KW-1185">Reference proteome</keyword>
<evidence type="ECO:0000313" key="3">
    <source>
        <dbReference type="Proteomes" id="UP000471745"/>
    </source>
</evidence>
<sequence length="91" mass="9473">MPRLLPGERLPAPHAGHACTAIRASKAPSHGTLTVPAPAFAAFVNALKRPGGPVQRRPAHRAACGQITITRRPLVCPARLSAWAAAASARE</sequence>
<dbReference type="EMBL" id="JAAGNA010000044">
    <property type="protein sequence ID" value="NEC47239.1"/>
    <property type="molecule type" value="Genomic_DNA"/>
</dbReference>
<dbReference type="Pfam" id="PF04149">
    <property type="entry name" value="DUF397"/>
    <property type="match status" value="1"/>
</dbReference>
<proteinExistence type="predicted"/>
<accession>A0A9X5H9Q6</accession>
<evidence type="ECO:0000313" key="2">
    <source>
        <dbReference type="EMBL" id="NEC47239.1"/>
    </source>
</evidence>
<dbReference type="InterPro" id="IPR007278">
    <property type="entry name" value="DUF397"/>
</dbReference>
<protein>
    <submittedName>
        <fullName evidence="2">DUF397 domain-containing protein</fullName>
    </submittedName>
</protein>
<dbReference type="AlphaFoldDB" id="A0A9X5H9Q6"/>
<feature type="domain" description="DUF397" evidence="1">
    <location>
        <begin position="18"/>
        <end position="48"/>
    </location>
</feature>
<reference evidence="2 3" key="1">
    <citation type="submission" date="2020-01" db="EMBL/GenBank/DDBJ databases">
        <title>Insect and environment-associated Actinomycetes.</title>
        <authorList>
            <person name="Currrie C."/>
            <person name="Chevrette M."/>
            <person name="Carlson C."/>
            <person name="Stubbendieck R."/>
            <person name="Wendt-Pienkowski E."/>
        </authorList>
    </citation>
    <scope>NUCLEOTIDE SEQUENCE [LARGE SCALE GENOMIC DNA]</scope>
    <source>
        <strain evidence="2 3">SID8189</strain>
    </source>
</reference>
<comment type="caution">
    <text evidence="2">The sequence shown here is derived from an EMBL/GenBank/DDBJ whole genome shotgun (WGS) entry which is preliminary data.</text>
</comment>
<dbReference type="Proteomes" id="UP000471745">
    <property type="component" value="Unassembled WGS sequence"/>
</dbReference>